<accession>A0A3M6TI24</accession>
<dbReference type="GO" id="GO:0005814">
    <property type="term" value="C:centriole"/>
    <property type="evidence" value="ECO:0007669"/>
    <property type="project" value="UniProtKB-SubCell"/>
</dbReference>
<dbReference type="OrthoDB" id="2588702at2759"/>
<keyword evidence="11" id="KW-0966">Cell projection</keyword>
<evidence type="ECO:0000256" key="8">
    <source>
        <dbReference type="ARBA" id="ARBA00022794"/>
    </source>
</evidence>
<comment type="caution">
    <text evidence="16">The sequence shown here is derived from an EMBL/GenBank/DDBJ whole genome shotgun (WGS) entry which is preliminary data.</text>
</comment>
<dbReference type="SUPFAM" id="SSF52490">
    <property type="entry name" value="Tubulin nucleotide-binding domain-like"/>
    <property type="match status" value="1"/>
</dbReference>
<sequence length="554" mass="61490">CNLPFSMSSIVLLVGQCGNQVGHELMRLIDKSDAHPLSHRDGKLRCVCVDSESKVIGHNYREDSRSSKLYREGNMISGLRGRGNNWALGYHGLSGETEDTSLLHRAMEIVRKEVERCDNYAGTMVVHSLTGGTGSGLGSRLIETLRDAYPLAHVMSVSVLPHSAGDSPLQHYNSLLSLSSLQCHADAVLLFSNDDILHHMAAHSGLLTRQNPSGSISLKDMNQYISMSLAGVLQPLGSKPKRLKGKLKERGAKETIGSKKRNEIFYKSTETSYKMDTITKQLSFSLNESQDESEVTRHRAVFGSSPGSASSMSSNDSIFSSYSYSSDTDSLTDMSRQPRSTASALLRYRGIVNPLEKRTFESGDSRQTENSPPAVDVPSGNEPWEMFRSICAEPSKKFATVHHIAKSKVSWQSLTQSLIHSIRRYDRNGLQFSTLASLLVARGDHDGSFAEVWPKIEDKLKTSLGFVDWNPFPIDFWISRYNPVGPKDSQSLTLCLNSTKIVETLEDVMRKARAMYGAGAYLHWFTKHGCSKNDFLDAFETLESVVEEYKLGVR</sequence>
<feature type="region of interest" description="Disordered" evidence="14">
    <location>
        <begin position="287"/>
        <end position="314"/>
    </location>
</feature>
<dbReference type="InterPro" id="IPR036525">
    <property type="entry name" value="Tubulin/FtsZ_GTPase_sf"/>
</dbReference>
<evidence type="ECO:0000256" key="6">
    <source>
        <dbReference type="ARBA" id="ARBA00022701"/>
    </source>
</evidence>
<comment type="similarity">
    <text evidence="4">Belongs to the tubulin family.</text>
</comment>
<dbReference type="AlphaFoldDB" id="A0A3M6TI24"/>
<evidence type="ECO:0000256" key="9">
    <source>
        <dbReference type="ARBA" id="ARBA00023134"/>
    </source>
</evidence>
<dbReference type="InterPro" id="IPR000217">
    <property type="entry name" value="Tubulin"/>
</dbReference>
<feature type="region of interest" description="Disordered" evidence="14">
    <location>
        <begin position="357"/>
        <end position="381"/>
    </location>
</feature>
<evidence type="ECO:0000256" key="12">
    <source>
        <dbReference type="ARBA" id="ARBA00030594"/>
    </source>
</evidence>
<evidence type="ECO:0000256" key="7">
    <source>
        <dbReference type="ARBA" id="ARBA00022741"/>
    </source>
</evidence>
<evidence type="ECO:0000256" key="10">
    <source>
        <dbReference type="ARBA" id="ARBA00023242"/>
    </source>
</evidence>
<dbReference type="Gene3D" id="1.10.287.600">
    <property type="entry name" value="Helix hairpin bin"/>
    <property type="match status" value="1"/>
</dbReference>
<dbReference type="InterPro" id="IPR008280">
    <property type="entry name" value="Tub_FtsZ_C"/>
</dbReference>
<evidence type="ECO:0000259" key="15">
    <source>
        <dbReference type="SMART" id="SM00864"/>
    </source>
</evidence>
<dbReference type="GO" id="GO:0005525">
    <property type="term" value="F:GTP binding"/>
    <property type="evidence" value="ECO:0007669"/>
    <property type="project" value="UniProtKB-KW"/>
</dbReference>
<dbReference type="PRINTS" id="PR01161">
    <property type="entry name" value="TUBULIN"/>
</dbReference>
<dbReference type="Pfam" id="PF00091">
    <property type="entry name" value="Tubulin"/>
    <property type="match status" value="1"/>
</dbReference>
<dbReference type="GO" id="GO:0005634">
    <property type="term" value="C:nucleus"/>
    <property type="evidence" value="ECO:0007669"/>
    <property type="project" value="UniProtKB-SubCell"/>
</dbReference>
<comment type="function">
    <text evidence="13">Acts as a positive regulator of hedgehog signaling and regulates ciliary function.</text>
</comment>
<dbReference type="Gene3D" id="3.40.50.1440">
    <property type="entry name" value="Tubulin/FtsZ, GTPase domain"/>
    <property type="match status" value="2"/>
</dbReference>
<evidence type="ECO:0000256" key="14">
    <source>
        <dbReference type="SAM" id="MobiDB-lite"/>
    </source>
</evidence>
<feature type="domain" description="Tubulin/FtsZ GTPase" evidence="15">
    <location>
        <begin position="25"/>
        <end position="241"/>
    </location>
</feature>
<keyword evidence="7" id="KW-0547">Nucleotide-binding</keyword>
<dbReference type="GO" id="GO:0007017">
    <property type="term" value="P:microtubule-based process"/>
    <property type="evidence" value="ECO:0007669"/>
    <property type="project" value="InterPro"/>
</dbReference>
<evidence type="ECO:0000313" key="16">
    <source>
        <dbReference type="EMBL" id="RMX41030.1"/>
    </source>
</evidence>
<evidence type="ECO:0000313" key="17">
    <source>
        <dbReference type="Proteomes" id="UP000275408"/>
    </source>
</evidence>
<gene>
    <name evidence="16" type="ORF">pdam_00011566</name>
</gene>
<dbReference type="EMBL" id="RCHS01003537">
    <property type="protein sequence ID" value="RMX41030.1"/>
    <property type="molecule type" value="Genomic_DNA"/>
</dbReference>
<keyword evidence="6" id="KW-0493">Microtubule</keyword>
<evidence type="ECO:0000256" key="5">
    <source>
        <dbReference type="ARBA" id="ARBA00014184"/>
    </source>
</evidence>
<dbReference type="InterPro" id="IPR002967">
    <property type="entry name" value="Delta_tubulin"/>
</dbReference>
<dbReference type="GO" id="GO:0005929">
    <property type="term" value="C:cilium"/>
    <property type="evidence" value="ECO:0007669"/>
    <property type="project" value="UniProtKB-SubCell"/>
</dbReference>
<dbReference type="SUPFAM" id="SSF55307">
    <property type="entry name" value="Tubulin C-terminal domain-like"/>
    <property type="match status" value="1"/>
</dbReference>
<feature type="compositionally biased region" description="Low complexity" evidence="14">
    <location>
        <begin position="304"/>
        <end position="314"/>
    </location>
</feature>
<organism evidence="16 17">
    <name type="scientific">Pocillopora damicornis</name>
    <name type="common">Cauliflower coral</name>
    <name type="synonym">Millepora damicornis</name>
    <dbReference type="NCBI Taxonomy" id="46731"/>
    <lineage>
        <taxon>Eukaryota</taxon>
        <taxon>Metazoa</taxon>
        <taxon>Cnidaria</taxon>
        <taxon>Anthozoa</taxon>
        <taxon>Hexacorallia</taxon>
        <taxon>Scleractinia</taxon>
        <taxon>Astrocoeniina</taxon>
        <taxon>Pocilloporidae</taxon>
        <taxon>Pocillopora</taxon>
    </lineage>
</organism>
<evidence type="ECO:0000256" key="3">
    <source>
        <dbReference type="ARBA" id="ARBA00004138"/>
    </source>
</evidence>
<keyword evidence="8" id="KW-0970">Cilium biogenesis/degradation</keyword>
<evidence type="ECO:0000256" key="11">
    <source>
        <dbReference type="ARBA" id="ARBA00023273"/>
    </source>
</evidence>
<dbReference type="GO" id="GO:0005200">
    <property type="term" value="F:structural constituent of cytoskeleton"/>
    <property type="evidence" value="ECO:0007669"/>
    <property type="project" value="InterPro"/>
</dbReference>
<dbReference type="InterPro" id="IPR003008">
    <property type="entry name" value="Tubulin_FtsZ_GTPase"/>
</dbReference>
<evidence type="ECO:0000256" key="4">
    <source>
        <dbReference type="ARBA" id="ARBA00009636"/>
    </source>
</evidence>
<evidence type="ECO:0000256" key="1">
    <source>
        <dbReference type="ARBA" id="ARBA00004114"/>
    </source>
</evidence>
<name>A0A3M6TI24_POCDA</name>
<dbReference type="InterPro" id="IPR023123">
    <property type="entry name" value="Tubulin_C"/>
</dbReference>
<evidence type="ECO:0000256" key="13">
    <source>
        <dbReference type="ARBA" id="ARBA00046149"/>
    </source>
</evidence>
<comment type="subcellular location">
    <subcellularLocation>
        <location evidence="3">Cell projection</location>
        <location evidence="3">Cilium</location>
    </subcellularLocation>
    <subcellularLocation>
        <location evidence="1">Cytoplasm</location>
        <location evidence="1">Cytoskeleton</location>
        <location evidence="1">Microtubule organizing center</location>
        <location evidence="1">Centrosome</location>
        <location evidence="1">Centriole</location>
    </subcellularLocation>
    <subcellularLocation>
        <location evidence="2">Nucleus</location>
    </subcellularLocation>
</comment>
<dbReference type="GO" id="GO:0005874">
    <property type="term" value="C:microtubule"/>
    <property type="evidence" value="ECO:0007669"/>
    <property type="project" value="UniProtKB-KW"/>
</dbReference>
<keyword evidence="10" id="KW-0539">Nucleus</keyword>
<dbReference type="SMART" id="SM00864">
    <property type="entry name" value="Tubulin"/>
    <property type="match status" value="1"/>
</dbReference>
<dbReference type="STRING" id="46731.A0A3M6TI24"/>
<evidence type="ECO:0000256" key="2">
    <source>
        <dbReference type="ARBA" id="ARBA00004123"/>
    </source>
</evidence>
<dbReference type="PRINTS" id="PR01224">
    <property type="entry name" value="DELTATUBULIN"/>
</dbReference>
<keyword evidence="17" id="KW-1185">Reference proteome</keyword>
<feature type="non-terminal residue" evidence="16">
    <location>
        <position position="1"/>
    </location>
</feature>
<keyword evidence="9" id="KW-0342">GTP-binding</keyword>
<dbReference type="PANTHER" id="PTHR11588">
    <property type="entry name" value="TUBULIN"/>
    <property type="match status" value="1"/>
</dbReference>
<dbReference type="Proteomes" id="UP000275408">
    <property type="component" value="Unassembled WGS sequence"/>
</dbReference>
<reference evidence="16 17" key="1">
    <citation type="journal article" date="2018" name="Sci. Rep.">
        <title>Comparative analysis of the Pocillopora damicornis genome highlights role of immune system in coral evolution.</title>
        <authorList>
            <person name="Cunning R."/>
            <person name="Bay R.A."/>
            <person name="Gillette P."/>
            <person name="Baker A.C."/>
            <person name="Traylor-Knowles N."/>
        </authorList>
    </citation>
    <scope>NUCLEOTIDE SEQUENCE [LARGE SCALE GENOMIC DNA]</scope>
    <source>
        <strain evidence="16">RSMAS</strain>
        <tissue evidence="16">Whole animal</tissue>
    </source>
</reference>
<dbReference type="GO" id="GO:0030030">
    <property type="term" value="P:cell projection organization"/>
    <property type="evidence" value="ECO:0007669"/>
    <property type="project" value="UniProtKB-KW"/>
</dbReference>
<proteinExistence type="inferred from homology"/>
<feature type="compositionally biased region" description="Basic and acidic residues" evidence="14">
    <location>
        <begin position="357"/>
        <end position="367"/>
    </location>
</feature>
<protein>
    <recommendedName>
        <fullName evidence="5">Tubulin delta chain</fullName>
    </recommendedName>
    <alternativeName>
        <fullName evidence="12">Delta-tubulin</fullName>
    </alternativeName>
</protein>